<keyword evidence="10" id="KW-1185">Reference proteome</keyword>
<dbReference type="EC" id="2.7.13.3" evidence="2"/>
<dbReference type="AlphaFoldDB" id="A0A7K3WPJ1"/>
<dbReference type="SMART" id="SM00387">
    <property type="entry name" value="HATPase_c"/>
    <property type="match status" value="1"/>
</dbReference>
<dbReference type="GO" id="GO:0004721">
    <property type="term" value="F:phosphoprotein phosphatase activity"/>
    <property type="evidence" value="ECO:0007669"/>
    <property type="project" value="TreeGrafter"/>
</dbReference>
<evidence type="ECO:0000256" key="6">
    <source>
        <dbReference type="ARBA" id="ARBA00023012"/>
    </source>
</evidence>
<dbReference type="PANTHER" id="PTHR45453">
    <property type="entry name" value="PHOSPHATE REGULON SENSOR PROTEIN PHOR"/>
    <property type="match status" value="1"/>
</dbReference>
<gene>
    <name evidence="9" type="ORF">G3O08_05490</name>
</gene>
<evidence type="ECO:0000256" key="3">
    <source>
        <dbReference type="ARBA" id="ARBA00022553"/>
    </source>
</evidence>
<dbReference type="InterPro" id="IPR036890">
    <property type="entry name" value="HATPase_C_sf"/>
</dbReference>
<proteinExistence type="predicted"/>
<dbReference type="RefSeq" id="WP_163283691.1">
    <property type="nucleotide sequence ID" value="NZ_JAAGVY010000007.1"/>
</dbReference>
<dbReference type="GO" id="GO:0005886">
    <property type="term" value="C:plasma membrane"/>
    <property type="evidence" value="ECO:0007669"/>
    <property type="project" value="TreeGrafter"/>
</dbReference>
<dbReference type="InterPro" id="IPR050351">
    <property type="entry name" value="BphY/WalK/GraS-like"/>
</dbReference>
<feature type="domain" description="Histidine kinase" evidence="8">
    <location>
        <begin position="128"/>
        <end position="346"/>
    </location>
</feature>
<keyword evidence="7" id="KW-0812">Transmembrane</keyword>
<reference evidence="9 10" key="1">
    <citation type="submission" date="2020-02" db="EMBL/GenBank/DDBJ databases">
        <title>Out from the shadows clarifying the taxonomy of the family Cryomorphaceae and related taxa by utilizing the GTDB taxonomic framework.</title>
        <authorList>
            <person name="Bowman J.P."/>
        </authorList>
    </citation>
    <scope>NUCLEOTIDE SEQUENCE [LARGE SCALE GENOMIC DNA]</scope>
    <source>
        <strain evidence="9 10">QSSC 1-22</strain>
    </source>
</reference>
<dbReference type="PRINTS" id="PR00344">
    <property type="entry name" value="BCTRLSENSOR"/>
</dbReference>
<feature type="transmembrane region" description="Helical" evidence="7">
    <location>
        <begin position="40"/>
        <end position="60"/>
    </location>
</feature>
<dbReference type="Proteomes" id="UP000486602">
    <property type="component" value="Unassembled WGS sequence"/>
</dbReference>
<protein>
    <recommendedName>
        <fullName evidence="2">histidine kinase</fullName>
        <ecNumber evidence="2">2.7.13.3</ecNumber>
    </recommendedName>
</protein>
<dbReference type="InterPro" id="IPR003661">
    <property type="entry name" value="HisK_dim/P_dom"/>
</dbReference>
<evidence type="ECO:0000256" key="1">
    <source>
        <dbReference type="ARBA" id="ARBA00000085"/>
    </source>
</evidence>
<comment type="catalytic activity">
    <reaction evidence="1">
        <text>ATP + protein L-histidine = ADP + protein N-phospho-L-histidine.</text>
        <dbReference type="EC" id="2.7.13.3"/>
    </reaction>
</comment>
<dbReference type="GO" id="GO:0016036">
    <property type="term" value="P:cellular response to phosphate starvation"/>
    <property type="evidence" value="ECO:0007669"/>
    <property type="project" value="TreeGrafter"/>
</dbReference>
<dbReference type="PROSITE" id="PS50109">
    <property type="entry name" value="HIS_KIN"/>
    <property type="match status" value="1"/>
</dbReference>
<evidence type="ECO:0000259" key="8">
    <source>
        <dbReference type="PROSITE" id="PS50109"/>
    </source>
</evidence>
<dbReference type="GO" id="GO:0000155">
    <property type="term" value="F:phosphorelay sensor kinase activity"/>
    <property type="evidence" value="ECO:0007669"/>
    <property type="project" value="InterPro"/>
</dbReference>
<evidence type="ECO:0000313" key="9">
    <source>
        <dbReference type="EMBL" id="NEN22951.1"/>
    </source>
</evidence>
<accession>A0A7K3WPJ1</accession>
<keyword evidence="4" id="KW-0808">Transferase</keyword>
<dbReference type="SMART" id="SM00388">
    <property type="entry name" value="HisKA"/>
    <property type="match status" value="1"/>
</dbReference>
<evidence type="ECO:0000256" key="2">
    <source>
        <dbReference type="ARBA" id="ARBA00012438"/>
    </source>
</evidence>
<keyword evidence="5 9" id="KW-0418">Kinase</keyword>
<dbReference type="InterPro" id="IPR005467">
    <property type="entry name" value="His_kinase_dom"/>
</dbReference>
<name>A0A7K3WPJ1_9FLAO</name>
<dbReference type="EMBL" id="JAAGVY010000007">
    <property type="protein sequence ID" value="NEN22951.1"/>
    <property type="molecule type" value="Genomic_DNA"/>
</dbReference>
<feature type="transmembrane region" description="Helical" evidence="7">
    <location>
        <begin position="12"/>
        <end position="34"/>
    </location>
</feature>
<dbReference type="Gene3D" id="3.30.565.10">
    <property type="entry name" value="Histidine kinase-like ATPase, C-terminal domain"/>
    <property type="match status" value="1"/>
</dbReference>
<dbReference type="Pfam" id="PF00512">
    <property type="entry name" value="HisKA"/>
    <property type="match status" value="1"/>
</dbReference>
<dbReference type="Gene3D" id="1.10.287.130">
    <property type="match status" value="1"/>
</dbReference>
<keyword evidence="3" id="KW-0597">Phosphoprotein</keyword>
<comment type="caution">
    <text evidence="9">The sequence shown here is derived from an EMBL/GenBank/DDBJ whole genome shotgun (WGS) entry which is preliminary data.</text>
</comment>
<keyword evidence="6" id="KW-0902">Two-component regulatory system</keyword>
<dbReference type="FunFam" id="3.30.565.10:FF:000006">
    <property type="entry name" value="Sensor histidine kinase WalK"/>
    <property type="match status" value="1"/>
</dbReference>
<dbReference type="CDD" id="cd00075">
    <property type="entry name" value="HATPase"/>
    <property type="match status" value="1"/>
</dbReference>
<evidence type="ECO:0000256" key="5">
    <source>
        <dbReference type="ARBA" id="ARBA00022777"/>
    </source>
</evidence>
<evidence type="ECO:0000256" key="7">
    <source>
        <dbReference type="SAM" id="Phobius"/>
    </source>
</evidence>
<dbReference type="Pfam" id="PF02518">
    <property type="entry name" value="HATPase_c"/>
    <property type="match status" value="1"/>
</dbReference>
<organism evidence="9 10">
    <name type="scientific">Cryomorpha ignava</name>
    <dbReference type="NCBI Taxonomy" id="101383"/>
    <lineage>
        <taxon>Bacteria</taxon>
        <taxon>Pseudomonadati</taxon>
        <taxon>Bacteroidota</taxon>
        <taxon>Flavobacteriia</taxon>
        <taxon>Flavobacteriales</taxon>
        <taxon>Cryomorphaceae</taxon>
        <taxon>Cryomorpha</taxon>
    </lineage>
</organism>
<dbReference type="CDD" id="cd00082">
    <property type="entry name" value="HisKA"/>
    <property type="match status" value="1"/>
</dbReference>
<sequence>MKDLSPRYLTLVTALIFTAISAVAIIGISFLPGVEIHAEQIFIGLIIIFLGAWFALYKILQAFIYDKIKLIFRNMHSLKIERDSLKPDMSKDVLGEVNEQVIDWAEDRMAEIKDLRQKENFRKEFVGNVAHELKTPIFSIQGYILTLLEGALEDPNFNRKFLKKAAKSAERMAMLVEDLDTITQFESGNLKLELERVDIVELSREIMDGREREAEQKEIVLGFSKSYDRPIYVQADGFRISQVLTNLITNSINYGKKGGKTTIHFYDLDEQILIEVEDDGPGITKPHQGRLFERFYRVDKSRARHQGGTGLGLAICKHIIEAHKQSISVRSEPGKGAVFSFTLAKA</sequence>
<dbReference type="InterPro" id="IPR036097">
    <property type="entry name" value="HisK_dim/P_sf"/>
</dbReference>
<keyword evidence="7" id="KW-0472">Membrane</keyword>
<evidence type="ECO:0000256" key="4">
    <source>
        <dbReference type="ARBA" id="ARBA00022679"/>
    </source>
</evidence>
<dbReference type="InterPro" id="IPR004358">
    <property type="entry name" value="Sig_transdc_His_kin-like_C"/>
</dbReference>
<dbReference type="InterPro" id="IPR003594">
    <property type="entry name" value="HATPase_dom"/>
</dbReference>
<keyword evidence="7" id="KW-1133">Transmembrane helix</keyword>
<dbReference type="PANTHER" id="PTHR45453:SF1">
    <property type="entry name" value="PHOSPHATE REGULON SENSOR PROTEIN PHOR"/>
    <property type="match status" value="1"/>
</dbReference>
<evidence type="ECO:0000313" key="10">
    <source>
        <dbReference type="Proteomes" id="UP000486602"/>
    </source>
</evidence>
<dbReference type="SUPFAM" id="SSF55874">
    <property type="entry name" value="ATPase domain of HSP90 chaperone/DNA topoisomerase II/histidine kinase"/>
    <property type="match status" value="1"/>
</dbReference>
<dbReference type="SUPFAM" id="SSF47384">
    <property type="entry name" value="Homodimeric domain of signal transducing histidine kinase"/>
    <property type="match status" value="1"/>
</dbReference>